<evidence type="ECO:0000256" key="3">
    <source>
        <dbReference type="ARBA" id="ARBA00022741"/>
    </source>
</evidence>
<comment type="caution">
    <text evidence="6">The sequence shown here is derived from an EMBL/GenBank/DDBJ whole genome shotgun (WGS) entry which is preliminary data.</text>
</comment>
<comment type="similarity">
    <text evidence="1">Belongs to the ABC transporter superfamily.</text>
</comment>
<keyword evidence="2" id="KW-0813">Transport</keyword>
<dbReference type="PROSITE" id="PS50893">
    <property type="entry name" value="ABC_TRANSPORTER_2"/>
    <property type="match status" value="1"/>
</dbReference>
<evidence type="ECO:0000256" key="1">
    <source>
        <dbReference type="ARBA" id="ARBA00005417"/>
    </source>
</evidence>
<dbReference type="Pfam" id="PF00005">
    <property type="entry name" value="ABC_tran"/>
    <property type="match status" value="1"/>
</dbReference>
<dbReference type="GO" id="GO:0016887">
    <property type="term" value="F:ATP hydrolysis activity"/>
    <property type="evidence" value="ECO:0007669"/>
    <property type="project" value="InterPro"/>
</dbReference>
<dbReference type="InterPro" id="IPR027417">
    <property type="entry name" value="P-loop_NTPase"/>
</dbReference>
<dbReference type="SUPFAM" id="SSF52540">
    <property type="entry name" value="P-loop containing nucleoside triphosphate hydrolases"/>
    <property type="match status" value="1"/>
</dbReference>
<accession>A0A4R3L9Q3</accession>
<keyword evidence="3" id="KW-0547">Nucleotide-binding</keyword>
<feature type="domain" description="ABC transporter" evidence="5">
    <location>
        <begin position="3"/>
        <end position="254"/>
    </location>
</feature>
<keyword evidence="7" id="KW-1185">Reference proteome</keyword>
<evidence type="ECO:0000313" key="7">
    <source>
        <dbReference type="Proteomes" id="UP000294937"/>
    </source>
</evidence>
<protein>
    <submittedName>
        <fullName evidence="6">ABC-2 type transport system ATP-binding protein/polar amino acid transport system ATP-binding protein</fullName>
    </submittedName>
</protein>
<dbReference type="PANTHER" id="PTHR42711:SF5">
    <property type="entry name" value="ABC TRANSPORTER ATP-BINDING PROTEIN NATA"/>
    <property type="match status" value="1"/>
</dbReference>
<keyword evidence="4 6" id="KW-0067">ATP-binding</keyword>
<dbReference type="GO" id="GO:0005524">
    <property type="term" value="F:ATP binding"/>
    <property type="evidence" value="ECO:0007669"/>
    <property type="project" value="UniProtKB-KW"/>
</dbReference>
<evidence type="ECO:0000259" key="5">
    <source>
        <dbReference type="PROSITE" id="PS50893"/>
    </source>
</evidence>
<evidence type="ECO:0000256" key="4">
    <source>
        <dbReference type="ARBA" id="ARBA00022840"/>
    </source>
</evidence>
<evidence type="ECO:0000256" key="2">
    <source>
        <dbReference type="ARBA" id="ARBA00022448"/>
    </source>
</evidence>
<dbReference type="EMBL" id="SMAG01000002">
    <property type="protein sequence ID" value="TCS95958.1"/>
    <property type="molecule type" value="Genomic_DNA"/>
</dbReference>
<dbReference type="Proteomes" id="UP000294937">
    <property type="component" value="Unassembled WGS sequence"/>
</dbReference>
<dbReference type="SMART" id="SM00382">
    <property type="entry name" value="AAA"/>
    <property type="match status" value="1"/>
</dbReference>
<evidence type="ECO:0000313" key="6">
    <source>
        <dbReference type="EMBL" id="TCS95958.1"/>
    </source>
</evidence>
<reference evidence="6 7" key="1">
    <citation type="submission" date="2019-03" db="EMBL/GenBank/DDBJ databases">
        <title>Genomic Encyclopedia of Type Strains, Phase IV (KMG-IV): sequencing the most valuable type-strain genomes for metagenomic binning, comparative biology and taxonomic classification.</title>
        <authorList>
            <person name="Goeker M."/>
        </authorList>
    </citation>
    <scope>NUCLEOTIDE SEQUENCE [LARGE SCALE GENOMIC DNA]</scope>
    <source>
        <strain evidence="6 7">DSM 45707</strain>
    </source>
</reference>
<dbReference type="AlphaFoldDB" id="A0A4R3L9Q3"/>
<dbReference type="InterPro" id="IPR050763">
    <property type="entry name" value="ABC_transporter_ATP-binding"/>
</dbReference>
<dbReference type="PANTHER" id="PTHR42711">
    <property type="entry name" value="ABC TRANSPORTER ATP-BINDING PROTEIN"/>
    <property type="match status" value="1"/>
</dbReference>
<gene>
    <name evidence="6" type="ORF">EDD58_102542</name>
</gene>
<organism evidence="6 7">
    <name type="scientific">Hazenella coriacea</name>
    <dbReference type="NCBI Taxonomy" id="1179467"/>
    <lineage>
        <taxon>Bacteria</taxon>
        <taxon>Bacillati</taxon>
        <taxon>Bacillota</taxon>
        <taxon>Bacilli</taxon>
        <taxon>Bacillales</taxon>
        <taxon>Thermoactinomycetaceae</taxon>
        <taxon>Hazenella</taxon>
    </lineage>
</organism>
<dbReference type="InterPro" id="IPR003439">
    <property type="entry name" value="ABC_transporter-like_ATP-bd"/>
</dbReference>
<dbReference type="InterPro" id="IPR003593">
    <property type="entry name" value="AAA+_ATPase"/>
</dbReference>
<dbReference type="Gene3D" id="3.40.50.300">
    <property type="entry name" value="P-loop containing nucleotide triphosphate hydrolases"/>
    <property type="match status" value="1"/>
</dbReference>
<sequence length="266" mass="29780">MKIEWAHLSKRLQSPSEKGNYHTYKGLLDFSATIPHGITVVLGATGSGKSTLLKLTATLLVPDDGRITYIDEEKDDEVTWSKASMMQAGVSCLGDLKEQISYVPAITKIDHDLTVESSLIYLAQLRRIRNPKRTSAELIAKWGLAGVRKLPLFEIEGTATLKRYLLAQSLLGDPKIWILDEPTTGLDELGRRLLWEELANQPSSRLTLIATTDDMKLAEFADYLMLLESGYCRRLGQRKYLTASVADGTVATWYQAMQTFSFIKSY</sequence>
<name>A0A4R3L9Q3_9BACL</name>
<proteinExistence type="inferred from homology"/>